<feature type="active site" description="Proton acceptor" evidence="10">
    <location>
        <position position="207"/>
    </location>
</feature>
<dbReference type="OrthoDB" id="6123450at2759"/>
<evidence type="ECO:0000256" key="12">
    <source>
        <dbReference type="SAM" id="SignalP"/>
    </source>
</evidence>
<dbReference type="InterPro" id="IPR000165">
    <property type="entry name" value="Glucoamylase"/>
</dbReference>
<dbReference type="PANTHER" id="PTHR31616">
    <property type="entry name" value="TREHALASE"/>
    <property type="match status" value="1"/>
</dbReference>
<dbReference type="EC" id="3.2.1.3" evidence="9"/>
<dbReference type="GO" id="GO:0004339">
    <property type="term" value="F:glucan 1,4-alpha-glucosidase activity"/>
    <property type="evidence" value="ECO:0007669"/>
    <property type="project" value="UniProtKB-EC"/>
</dbReference>
<name>A0A1B7NTC0_9EURO</name>
<dbReference type="SUPFAM" id="SSF48208">
    <property type="entry name" value="Six-hairpin glycosidases"/>
    <property type="match status" value="1"/>
</dbReference>
<evidence type="ECO:0000256" key="1">
    <source>
        <dbReference type="ARBA" id="ARBA00001863"/>
    </source>
</evidence>
<keyword evidence="6 9" id="KW-0119">Carbohydrate metabolism</keyword>
<feature type="signal peptide" evidence="12">
    <location>
        <begin position="1"/>
        <end position="20"/>
    </location>
</feature>
<dbReference type="InterPro" id="IPR012341">
    <property type="entry name" value="6hp_glycosidase-like_sf"/>
</dbReference>
<evidence type="ECO:0000256" key="10">
    <source>
        <dbReference type="PIRSR" id="PIRSR001031-1"/>
    </source>
</evidence>
<feature type="binding site" evidence="11">
    <location>
        <position position="151"/>
    </location>
    <ligand>
        <name>substrate</name>
    </ligand>
</feature>
<comment type="caution">
    <text evidence="14">The sequence shown here is derived from an EMBL/GenBank/DDBJ whole genome shotgun (WGS) entry which is preliminary data.</text>
</comment>
<evidence type="ECO:0000313" key="14">
    <source>
        <dbReference type="EMBL" id="OAX80029.1"/>
    </source>
</evidence>
<evidence type="ECO:0000256" key="8">
    <source>
        <dbReference type="ARBA" id="ARBA00023326"/>
    </source>
</evidence>
<evidence type="ECO:0000259" key="13">
    <source>
        <dbReference type="PROSITE" id="PS51166"/>
    </source>
</evidence>
<dbReference type="AlphaFoldDB" id="A0A1B7NTC0"/>
<feature type="chain" id="PRO_5008598197" description="Glucoamylase" evidence="12">
    <location>
        <begin position="21"/>
        <end position="583"/>
    </location>
</feature>
<evidence type="ECO:0000256" key="5">
    <source>
        <dbReference type="ARBA" id="ARBA00023180"/>
    </source>
</evidence>
<dbReference type="PIRSF" id="PIRSF001031">
    <property type="entry name" value="Glu-a-glcsd_SBD"/>
    <property type="match status" value="1"/>
</dbReference>
<evidence type="ECO:0000256" key="4">
    <source>
        <dbReference type="ARBA" id="ARBA00022801"/>
    </source>
</evidence>
<keyword evidence="3 12" id="KW-0732">Signal</keyword>
<dbReference type="InterPro" id="IPR002044">
    <property type="entry name" value="CBM20"/>
</dbReference>
<dbReference type="InterPro" id="IPR008928">
    <property type="entry name" value="6-hairpin_glycosidase_sf"/>
</dbReference>
<dbReference type="FunFam" id="1.50.10.10:FF:000018">
    <property type="entry name" value="Glucoamylase"/>
    <property type="match status" value="1"/>
</dbReference>
<dbReference type="Pfam" id="PF00686">
    <property type="entry name" value="CBM_20"/>
    <property type="match status" value="1"/>
</dbReference>
<dbReference type="GO" id="GO:0000324">
    <property type="term" value="C:fungal-type vacuole"/>
    <property type="evidence" value="ECO:0007669"/>
    <property type="project" value="TreeGrafter"/>
</dbReference>
<reference evidence="14 15" key="1">
    <citation type="submission" date="2015-07" db="EMBL/GenBank/DDBJ databases">
        <title>Emmonsia species relationships and genome sequence.</title>
        <authorList>
            <person name="Cuomo C.A."/>
            <person name="Schwartz I.S."/>
            <person name="Kenyon C."/>
            <person name="de Hoog G.S."/>
            <person name="Govender N.P."/>
            <person name="Botha A."/>
            <person name="Moreno L."/>
            <person name="de Vries M."/>
            <person name="Munoz J.F."/>
            <person name="Stielow J.B."/>
        </authorList>
    </citation>
    <scope>NUCLEOTIDE SEQUENCE [LARGE SCALE GENOMIC DNA]</scope>
    <source>
        <strain evidence="14 15">CBS 136260</strain>
    </source>
</reference>
<dbReference type="Gene3D" id="1.50.10.10">
    <property type="match status" value="1"/>
</dbReference>
<evidence type="ECO:0000313" key="15">
    <source>
        <dbReference type="Proteomes" id="UP000091918"/>
    </source>
</evidence>
<dbReference type="InterPro" id="IPR013784">
    <property type="entry name" value="Carb-bd-like_fold"/>
</dbReference>
<dbReference type="PROSITE" id="PS51166">
    <property type="entry name" value="CBM20"/>
    <property type="match status" value="1"/>
</dbReference>
<feature type="active site" description="Proton donor" evidence="10">
    <location>
        <position position="210"/>
    </location>
</feature>
<protein>
    <recommendedName>
        <fullName evidence="9">Glucoamylase</fullName>
        <ecNumber evidence="9">3.2.1.3</ecNumber>
    </recommendedName>
    <alternativeName>
        <fullName evidence="9">1,4-alpha-D-glucan glucohydrolase</fullName>
    </alternativeName>
    <alternativeName>
        <fullName evidence="9">Glucan 1,4-alpha-glucosidase</fullName>
    </alternativeName>
</protein>
<dbReference type="PRINTS" id="PR00736">
    <property type="entry name" value="GLHYDRLASE15"/>
</dbReference>
<evidence type="ECO:0000256" key="9">
    <source>
        <dbReference type="PIRNR" id="PIRNR001031"/>
    </source>
</evidence>
<keyword evidence="8 9" id="KW-0624">Polysaccharide degradation</keyword>
<keyword evidence="7 9" id="KW-0326">Glycosidase</keyword>
<keyword evidence="5" id="KW-0325">Glycoprotein</keyword>
<sequence length="583" mass="63660">MAAFLLRGTWCLSLFWAVLAAPQDVCRAPRATGSLDAWIAKESPYALQALLSNIGAEGKRVEGAAAGIVVASPSKSEPDYFYTWTRDAALVFKGLVDAFIAGNTSLQPKIHEYINAQAVLQGISNPSGELSTGGLGEPKFAVNMSSFNGNWGRPQRDGPALRATAIISYARWLVANGYSDTVKLIVWPVVQNDLSYVSQFWSSSGFDLWEEVNSMSFFTTVMQHRALVEGARLAHQIGYKCPNCESQAPQILCYMQKYWTGSYINSNTGGGRSGRDANSILAVIHTFDPQANCDDLTFQPCSPRSLANHKVVTDAFRSVYALNSGIPEGSAVAVGRYPEDVYYSGNPWYLSTFAAAEQLYDAIYQWQHIGSILITEVSLAFFKDVYGSATVGTYPSSSDTFKNIIKAVRQYADGYLAVAQKYTPESGELAEQYSRKDGTPLSAADLTWSYASFLTAIARRSAIVPDPWGQTAASSIPSTCQTTSATGPYATATNTKWPQISPAKREYPHVIVTISPGHNVFVIGSVPELGSWDVESAVVLSADKYTDDNHLWYQTIRLGAELSFEYTYIHKEAGQSVIWEGGR</sequence>
<evidence type="ECO:0000256" key="2">
    <source>
        <dbReference type="ARBA" id="ARBA00006188"/>
    </source>
</evidence>
<dbReference type="STRING" id="1658172.A0A1B7NTC0"/>
<dbReference type="PROSITE" id="PS00820">
    <property type="entry name" value="GLUCOAMYLASE"/>
    <property type="match status" value="1"/>
</dbReference>
<dbReference type="Gene3D" id="2.60.40.10">
    <property type="entry name" value="Immunoglobulins"/>
    <property type="match status" value="1"/>
</dbReference>
<evidence type="ECO:0000256" key="11">
    <source>
        <dbReference type="PIRSR" id="PIRSR001031-2"/>
    </source>
</evidence>
<dbReference type="SMART" id="SM01065">
    <property type="entry name" value="CBM_2"/>
    <property type="match status" value="1"/>
</dbReference>
<keyword evidence="4 9" id="KW-0378">Hydrolase</keyword>
<accession>A0A1B7NTC0</accession>
<dbReference type="InterPro" id="IPR046966">
    <property type="entry name" value="Glucoamylase_active_site"/>
</dbReference>
<dbReference type="SUPFAM" id="SSF49452">
    <property type="entry name" value="Starch-binding domain-like"/>
    <property type="match status" value="1"/>
</dbReference>
<dbReference type="Pfam" id="PF00723">
    <property type="entry name" value="Glyco_hydro_15"/>
    <property type="match status" value="1"/>
</dbReference>
<dbReference type="GO" id="GO:0000272">
    <property type="term" value="P:polysaccharide catabolic process"/>
    <property type="evidence" value="ECO:0007669"/>
    <property type="project" value="UniProtKB-KW"/>
</dbReference>
<gene>
    <name evidence="14" type="ORF">ACJ72_05648</name>
</gene>
<proteinExistence type="inferred from homology"/>
<dbReference type="EMBL" id="LGUA01000817">
    <property type="protein sequence ID" value="OAX80029.1"/>
    <property type="molecule type" value="Genomic_DNA"/>
</dbReference>
<dbReference type="InterPro" id="IPR011613">
    <property type="entry name" value="GH15-like"/>
</dbReference>
<evidence type="ECO:0000256" key="3">
    <source>
        <dbReference type="ARBA" id="ARBA00022729"/>
    </source>
</evidence>
<comment type="similarity">
    <text evidence="2 9">Belongs to the glycosyl hydrolase 15 family.</text>
</comment>
<keyword evidence="15" id="KW-1185">Reference proteome</keyword>
<dbReference type="Proteomes" id="UP000091918">
    <property type="component" value="Unassembled WGS sequence"/>
</dbReference>
<evidence type="ECO:0000256" key="6">
    <source>
        <dbReference type="ARBA" id="ARBA00023277"/>
    </source>
</evidence>
<dbReference type="InterPro" id="IPR013783">
    <property type="entry name" value="Ig-like_fold"/>
</dbReference>
<dbReference type="PANTHER" id="PTHR31616:SF12">
    <property type="entry name" value="GLUCOAMYLASE"/>
    <property type="match status" value="1"/>
</dbReference>
<feature type="domain" description="CBM20" evidence="13">
    <location>
        <begin position="500"/>
        <end position="583"/>
    </location>
</feature>
<comment type="catalytic activity">
    <reaction evidence="1 9">
        <text>Hydrolysis of terminal (1-&gt;4)-linked alpha-D-glucose residues successively from non-reducing ends of the chains with release of beta-D-glucose.</text>
        <dbReference type="EC" id="3.2.1.3"/>
    </reaction>
</comment>
<dbReference type="GO" id="GO:2001070">
    <property type="term" value="F:starch binding"/>
    <property type="evidence" value="ECO:0007669"/>
    <property type="project" value="InterPro"/>
</dbReference>
<dbReference type="InterPro" id="IPR008291">
    <property type="entry name" value="Glucoamylase_SBD"/>
</dbReference>
<organism evidence="14 15">
    <name type="scientific">Emergomyces africanus</name>
    <dbReference type="NCBI Taxonomy" id="1955775"/>
    <lineage>
        <taxon>Eukaryota</taxon>
        <taxon>Fungi</taxon>
        <taxon>Dikarya</taxon>
        <taxon>Ascomycota</taxon>
        <taxon>Pezizomycotina</taxon>
        <taxon>Eurotiomycetes</taxon>
        <taxon>Eurotiomycetidae</taxon>
        <taxon>Onygenales</taxon>
        <taxon>Ajellomycetaceae</taxon>
        <taxon>Emergomyces</taxon>
    </lineage>
</organism>
<evidence type="ECO:0000256" key="7">
    <source>
        <dbReference type="ARBA" id="ARBA00023295"/>
    </source>
</evidence>